<dbReference type="SMART" id="SM00082">
    <property type="entry name" value="LRRCT"/>
    <property type="match status" value="1"/>
</dbReference>
<evidence type="ECO:0000256" key="9">
    <source>
        <dbReference type="ARBA" id="ARBA00023170"/>
    </source>
</evidence>
<dbReference type="GO" id="GO:0002224">
    <property type="term" value="P:toll-like receptor signaling pathway"/>
    <property type="evidence" value="ECO:0007669"/>
    <property type="project" value="TreeGrafter"/>
</dbReference>
<keyword evidence="9" id="KW-0675">Receptor</keyword>
<name>A0AAN9BA37_9CAEN</name>
<sequence length="938" mass="106521">MAFLSGFRSCRVAFFIYVCITGQFDCAVLSSDKNGTYRTEPLIQSAPNTGSSSNHALKFVPETDNKNGVSERTLNLKPDSIKQDLERDLSRSKLSHASPSVHGLQIDTVRDSKSQTHRASDNNDAIAVELERVPVEGCDIFSELCSPFYGSPCNSLDRVPGLDNHVGQKCSISERQAEKLWKSCGNMSASGNNHSACYCYQDRASCCGGLTSIPDLTAEGRNVRFLNFTSNNLTRLDREVLRNYTNLRWLILNGNNISDVTPDALQDMTSLEHFELAHNNISQTVDAANFTKAVNSLNETLRVLVVNYTQFFPLSLSKANTSGITYIIRNIRLPYLTQLFVDGCGKRIFYLSDVKELPSLCKLSLKSNRLEKFFCCSKESFGDFLHEGESLAELEDFDTEGLPYNSPPTCVSPGSREDRRCQNFHLSNLKLLDLANNSQIYVPRFCNRNSTSGNFFEVLPNITHLSLSINAIVDPKRHQFKCLTNLRSLALTGNPLKHIEAFLLKEMEHLHDVDLRFTNVMQADPLAFSHPTLKELTIESSNWFVDQHHEACCISPAIFNGTNLEVVVLSYNNFRFAKHTTVTELLYPLRNVKKLMMEGVGLQAIPSVIVDTFSKLTFLGFKSNTMSEMPAHAFQKMKNLEYLDLSDNDLANPDVEVIRHLVETQNVSINLESNPFSCTCDMLQFLNFYKAHNISTNGTGGFVGDHHHYQCFAPRSLYNTRLADLQITIHTCLLTVVQEILIYFVCFFFIFCLLAYALLYKYRWQVRYWMYMLHERLARRNVEPPSRPGARFTAFVSYCKEDSNFVLTKALPALERNHQLALCIHERDFIPGTYISQNVVERMAESCHVLLVLSNNFLKNDWCRFELFVAQQYGQIHRRIPVTVLHLEPLRVELMDAHVIALLQSVPGVEWPGWGSECSARAVERFWSRLGRILGSRR</sequence>
<dbReference type="Gene3D" id="3.80.10.10">
    <property type="entry name" value="Ribonuclease Inhibitor"/>
    <property type="match status" value="3"/>
</dbReference>
<comment type="subcellular location">
    <subcellularLocation>
        <location evidence="1">Membrane</location>
        <topology evidence="1">Single-pass type I membrane protein</topology>
    </subcellularLocation>
</comment>
<evidence type="ECO:0000256" key="3">
    <source>
        <dbReference type="ARBA" id="ARBA00022614"/>
    </source>
</evidence>
<keyword evidence="7 12" id="KW-1133">Transmembrane helix</keyword>
<evidence type="ECO:0000256" key="2">
    <source>
        <dbReference type="ARBA" id="ARBA00009634"/>
    </source>
</evidence>
<dbReference type="InterPro" id="IPR032675">
    <property type="entry name" value="LRR_dom_sf"/>
</dbReference>
<evidence type="ECO:0000259" key="14">
    <source>
        <dbReference type="PROSITE" id="PS50104"/>
    </source>
</evidence>
<feature type="compositionally biased region" description="Polar residues" evidence="11">
    <location>
        <begin position="45"/>
        <end position="55"/>
    </location>
</feature>
<feature type="region of interest" description="Disordered" evidence="11">
    <location>
        <begin position="40"/>
        <end position="72"/>
    </location>
</feature>
<feature type="chain" id="PRO_5043045826" description="TIR domain-containing protein" evidence="13">
    <location>
        <begin position="27"/>
        <end position="938"/>
    </location>
</feature>
<feature type="domain" description="TIR" evidence="14">
    <location>
        <begin position="790"/>
        <end position="934"/>
    </location>
</feature>
<keyword evidence="8 12" id="KW-0472">Membrane</keyword>
<keyword evidence="16" id="KW-1185">Reference proteome</keyword>
<evidence type="ECO:0000256" key="7">
    <source>
        <dbReference type="ARBA" id="ARBA00022989"/>
    </source>
</evidence>
<dbReference type="Gene3D" id="3.40.50.10140">
    <property type="entry name" value="Toll/interleukin-1 receptor homology (TIR) domain"/>
    <property type="match status" value="1"/>
</dbReference>
<dbReference type="SUPFAM" id="SSF52200">
    <property type="entry name" value="Toll/Interleukin receptor TIR domain"/>
    <property type="match status" value="1"/>
</dbReference>
<evidence type="ECO:0000256" key="11">
    <source>
        <dbReference type="SAM" id="MobiDB-lite"/>
    </source>
</evidence>
<keyword evidence="10" id="KW-0325">Glycoprotein</keyword>
<keyword evidence="4 12" id="KW-0812">Transmembrane</keyword>
<dbReference type="SMART" id="SM00255">
    <property type="entry name" value="TIR"/>
    <property type="match status" value="1"/>
</dbReference>
<comment type="caution">
    <text evidence="15">The sequence shown here is derived from an EMBL/GenBank/DDBJ whole genome shotgun (WGS) entry which is preliminary data.</text>
</comment>
<dbReference type="SMART" id="SM00369">
    <property type="entry name" value="LRR_TYP"/>
    <property type="match status" value="9"/>
</dbReference>
<feature type="region of interest" description="Disordered" evidence="11">
    <location>
        <begin position="87"/>
        <end position="123"/>
    </location>
</feature>
<dbReference type="InterPro" id="IPR003591">
    <property type="entry name" value="Leu-rich_rpt_typical-subtyp"/>
</dbReference>
<accession>A0AAN9BA37</accession>
<evidence type="ECO:0000256" key="4">
    <source>
        <dbReference type="ARBA" id="ARBA00022692"/>
    </source>
</evidence>
<evidence type="ECO:0000256" key="6">
    <source>
        <dbReference type="ARBA" id="ARBA00022737"/>
    </source>
</evidence>
<dbReference type="InterPro" id="IPR035897">
    <property type="entry name" value="Toll_tir_struct_dom_sf"/>
</dbReference>
<dbReference type="InterPro" id="IPR001611">
    <property type="entry name" value="Leu-rich_rpt"/>
</dbReference>
<evidence type="ECO:0000313" key="15">
    <source>
        <dbReference type="EMBL" id="KAK7101518.1"/>
    </source>
</evidence>
<evidence type="ECO:0000256" key="10">
    <source>
        <dbReference type="ARBA" id="ARBA00023180"/>
    </source>
</evidence>
<comment type="similarity">
    <text evidence="2">Belongs to the Toll-like receptor family.</text>
</comment>
<reference evidence="15 16" key="1">
    <citation type="submission" date="2024-02" db="EMBL/GenBank/DDBJ databases">
        <title>Chromosome-scale genome assembly of the rough periwinkle Littorina saxatilis.</title>
        <authorList>
            <person name="De Jode A."/>
            <person name="Faria R."/>
            <person name="Formenti G."/>
            <person name="Sims Y."/>
            <person name="Smith T.P."/>
            <person name="Tracey A."/>
            <person name="Wood J.M.D."/>
            <person name="Zagrodzka Z.B."/>
            <person name="Johannesson K."/>
            <person name="Butlin R.K."/>
            <person name="Leder E.H."/>
        </authorList>
    </citation>
    <scope>NUCLEOTIDE SEQUENCE [LARGE SCALE GENOMIC DNA]</scope>
    <source>
        <strain evidence="15">Snail1</strain>
        <tissue evidence="15">Muscle</tissue>
    </source>
</reference>
<dbReference type="PROSITE" id="PS50104">
    <property type="entry name" value="TIR"/>
    <property type="match status" value="1"/>
</dbReference>
<evidence type="ECO:0000256" key="13">
    <source>
        <dbReference type="SAM" id="SignalP"/>
    </source>
</evidence>
<dbReference type="Pfam" id="PF01582">
    <property type="entry name" value="TIR"/>
    <property type="match status" value="1"/>
</dbReference>
<keyword evidence="5 13" id="KW-0732">Signal</keyword>
<feature type="compositionally biased region" description="Basic and acidic residues" evidence="11">
    <location>
        <begin position="108"/>
        <end position="121"/>
    </location>
</feature>
<feature type="signal peptide" evidence="13">
    <location>
        <begin position="1"/>
        <end position="26"/>
    </location>
</feature>
<dbReference type="Proteomes" id="UP001374579">
    <property type="component" value="Unassembled WGS sequence"/>
</dbReference>
<dbReference type="AlphaFoldDB" id="A0AAN9BA37"/>
<evidence type="ECO:0000256" key="8">
    <source>
        <dbReference type="ARBA" id="ARBA00023136"/>
    </source>
</evidence>
<feature type="transmembrane region" description="Helical" evidence="12">
    <location>
        <begin position="740"/>
        <end position="760"/>
    </location>
</feature>
<dbReference type="PROSITE" id="PS51450">
    <property type="entry name" value="LRR"/>
    <property type="match status" value="1"/>
</dbReference>
<keyword evidence="3" id="KW-0433">Leucine-rich repeat</keyword>
<proteinExistence type="inferred from homology"/>
<evidence type="ECO:0000256" key="1">
    <source>
        <dbReference type="ARBA" id="ARBA00004479"/>
    </source>
</evidence>
<dbReference type="PANTHER" id="PTHR24365:SF541">
    <property type="entry name" value="PROTEIN TOLL-RELATED"/>
    <property type="match status" value="1"/>
</dbReference>
<dbReference type="GO" id="GO:0038023">
    <property type="term" value="F:signaling receptor activity"/>
    <property type="evidence" value="ECO:0007669"/>
    <property type="project" value="TreeGrafter"/>
</dbReference>
<evidence type="ECO:0000256" key="12">
    <source>
        <dbReference type="SAM" id="Phobius"/>
    </source>
</evidence>
<dbReference type="InterPro" id="IPR000157">
    <property type="entry name" value="TIR_dom"/>
</dbReference>
<dbReference type="SUPFAM" id="SSF52047">
    <property type="entry name" value="RNI-like"/>
    <property type="match status" value="1"/>
</dbReference>
<evidence type="ECO:0000313" key="16">
    <source>
        <dbReference type="Proteomes" id="UP001374579"/>
    </source>
</evidence>
<dbReference type="PANTHER" id="PTHR24365">
    <property type="entry name" value="TOLL-LIKE RECEPTOR"/>
    <property type="match status" value="1"/>
</dbReference>
<gene>
    <name evidence="15" type="ORF">V1264_019891</name>
</gene>
<organism evidence="15 16">
    <name type="scientific">Littorina saxatilis</name>
    <dbReference type="NCBI Taxonomy" id="31220"/>
    <lineage>
        <taxon>Eukaryota</taxon>
        <taxon>Metazoa</taxon>
        <taxon>Spiralia</taxon>
        <taxon>Lophotrochozoa</taxon>
        <taxon>Mollusca</taxon>
        <taxon>Gastropoda</taxon>
        <taxon>Caenogastropoda</taxon>
        <taxon>Littorinimorpha</taxon>
        <taxon>Littorinoidea</taxon>
        <taxon>Littorinidae</taxon>
        <taxon>Littorina</taxon>
    </lineage>
</organism>
<protein>
    <recommendedName>
        <fullName evidence="14">TIR domain-containing protein</fullName>
    </recommendedName>
</protein>
<evidence type="ECO:0000256" key="5">
    <source>
        <dbReference type="ARBA" id="ARBA00022729"/>
    </source>
</evidence>
<keyword evidence="6" id="KW-0677">Repeat</keyword>
<dbReference type="EMBL" id="JBAMIC010000010">
    <property type="protein sequence ID" value="KAK7101518.1"/>
    <property type="molecule type" value="Genomic_DNA"/>
</dbReference>
<dbReference type="GO" id="GO:0005886">
    <property type="term" value="C:plasma membrane"/>
    <property type="evidence" value="ECO:0007669"/>
    <property type="project" value="TreeGrafter"/>
</dbReference>
<dbReference type="InterPro" id="IPR000483">
    <property type="entry name" value="Cys-rich_flank_reg_C"/>
</dbReference>
<dbReference type="Pfam" id="PF13855">
    <property type="entry name" value="LRR_8"/>
    <property type="match status" value="2"/>
</dbReference>